<comment type="caution">
    <text evidence="9">The sequence shown here is derived from an EMBL/GenBank/DDBJ whole genome shotgun (WGS) entry which is preliminary data.</text>
</comment>
<evidence type="ECO:0000256" key="3">
    <source>
        <dbReference type="ARBA" id="ARBA00011892"/>
    </source>
</evidence>
<sequence length="439" mass="46010">MEFFPQEVIRTKRDGKTLSGKEITQFINAMASGALEDSQAAAFAMAVYFQGMSRDETGALTLAMANSGQRLFWPDNDQVTLDKHSTGGVGDKVSLILAPLLASCGARVPMIAGRGLGHTGGTLDKLDSIPGYDTQPSLEKFQAVVAQAQCAIVGQTAELAPADRKLYAIRDVTATVESIPLITASVLSKKIAAGLDHLVMDVKVGSGAFMKDLDSAKALATSLVESGNKAGLPVRALLTDMNEPLGLTVGNTLEVLESIDFLAGKQRESRLLEVTLELGAAALEMAGLHPDSKMAKTALLTALDNGSAAETFGRMVAALGGPTDLIERAEQHLRVASVRRPVTAGATGYLSSCDAQALGLAVMALGGGRKQRQDRIDHSVGFRNILPLGSRVEFGQPIAEVVSNDPESAEIACDAYRSAIVFASECPAPSSVVISQVDS</sequence>
<name>A0A839SVU8_9PROT</name>
<dbReference type="AlphaFoldDB" id="A0A839SVU8"/>
<dbReference type="UniPathway" id="UPA00578">
    <property type="reaction ID" value="UER00638"/>
</dbReference>
<reference evidence="9 10" key="1">
    <citation type="submission" date="2020-08" db="EMBL/GenBank/DDBJ databases">
        <title>Genomic Encyclopedia of Type Strains, Phase III (KMG-III): the genomes of soil and plant-associated and newly described type strains.</title>
        <authorList>
            <person name="Whitman W."/>
        </authorList>
    </citation>
    <scope>NUCLEOTIDE SEQUENCE [LARGE SCALE GENOMIC DNA]</scope>
    <source>
        <strain evidence="9 10">CECT 8803</strain>
    </source>
</reference>
<dbReference type="InterPro" id="IPR000312">
    <property type="entry name" value="Glycosyl_Trfase_fam3"/>
</dbReference>
<dbReference type="Proteomes" id="UP000581135">
    <property type="component" value="Unassembled WGS sequence"/>
</dbReference>
<dbReference type="InterPro" id="IPR013465">
    <property type="entry name" value="Thymidine_Pase"/>
</dbReference>
<dbReference type="NCBIfam" id="TIGR02643">
    <property type="entry name" value="T_phosphoryl"/>
    <property type="match status" value="1"/>
</dbReference>
<dbReference type="Gene3D" id="1.20.970.10">
    <property type="entry name" value="Transferase, Pyrimidine Nucleoside Phosphorylase, Chain C"/>
    <property type="match status" value="1"/>
</dbReference>
<dbReference type="Pfam" id="PF00591">
    <property type="entry name" value="Glycos_transf_3"/>
    <property type="match status" value="1"/>
</dbReference>
<feature type="domain" description="Pyrimidine nucleoside phosphorylase C-terminal" evidence="8">
    <location>
        <begin position="349"/>
        <end position="423"/>
    </location>
</feature>
<evidence type="ECO:0000313" key="10">
    <source>
        <dbReference type="Proteomes" id="UP000581135"/>
    </source>
</evidence>
<dbReference type="InterPro" id="IPR013102">
    <property type="entry name" value="PYNP_C"/>
</dbReference>
<dbReference type="InterPro" id="IPR035902">
    <property type="entry name" value="Nuc_phospho_transferase"/>
</dbReference>
<accession>A0A839SVU8</accession>
<evidence type="ECO:0000256" key="1">
    <source>
        <dbReference type="ARBA" id="ARBA00006915"/>
    </source>
</evidence>
<evidence type="ECO:0000256" key="4">
    <source>
        <dbReference type="ARBA" id="ARBA00022676"/>
    </source>
</evidence>
<comment type="catalytic activity">
    <reaction evidence="6 7">
        <text>thymidine + phosphate = 2-deoxy-alpha-D-ribose 1-phosphate + thymine</text>
        <dbReference type="Rhea" id="RHEA:16037"/>
        <dbReference type="ChEBI" id="CHEBI:17748"/>
        <dbReference type="ChEBI" id="CHEBI:17821"/>
        <dbReference type="ChEBI" id="CHEBI:43474"/>
        <dbReference type="ChEBI" id="CHEBI:57259"/>
        <dbReference type="EC" id="2.4.2.4"/>
    </reaction>
</comment>
<evidence type="ECO:0000259" key="8">
    <source>
        <dbReference type="SMART" id="SM00941"/>
    </source>
</evidence>
<dbReference type="Pfam" id="PF02885">
    <property type="entry name" value="Glycos_trans_3N"/>
    <property type="match status" value="1"/>
</dbReference>
<dbReference type="NCBIfam" id="TIGR02644">
    <property type="entry name" value="Y_phosphoryl"/>
    <property type="match status" value="1"/>
</dbReference>
<evidence type="ECO:0000256" key="6">
    <source>
        <dbReference type="ARBA" id="ARBA00048550"/>
    </source>
</evidence>
<dbReference type="PANTHER" id="PTHR10515:SF0">
    <property type="entry name" value="THYMIDINE PHOSPHORYLASE"/>
    <property type="match status" value="1"/>
</dbReference>
<comment type="function">
    <text evidence="7">The enzymes which catalyze the reversible phosphorolysis of pyrimidine nucleosides are involved in the degradation of these compounds and in their utilization as carbon and energy sources, or in the rescue of pyrimidine bases for nucleotide synthesis.</text>
</comment>
<dbReference type="RefSeq" id="WP_183416632.1">
    <property type="nucleotide sequence ID" value="NZ_JACHXA010000005.1"/>
</dbReference>
<dbReference type="Pfam" id="PF07831">
    <property type="entry name" value="PYNP_C"/>
    <property type="match status" value="1"/>
</dbReference>
<comment type="subunit">
    <text evidence="2 7">Homodimer.</text>
</comment>
<protein>
    <recommendedName>
        <fullName evidence="3 7">Thymidine phosphorylase</fullName>
        <ecNumber evidence="3 7">2.4.2.4</ecNumber>
    </recommendedName>
    <alternativeName>
        <fullName evidence="7">TdRPase</fullName>
    </alternativeName>
</protein>
<keyword evidence="5 7" id="KW-0808">Transferase</keyword>
<dbReference type="PANTHER" id="PTHR10515">
    <property type="entry name" value="THYMIDINE PHOSPHORYLASE"/>
    <property type="match status" value="1"/>
</dbReference>
<dbReference type="InterPro" id="IPR017459">
    <property type="entry name" value="Glycosyl_Trfase_fam3_N_dom"/>
</dbReference>
<dbReference type="GO" id="GO:0006206">
    <property type="term" value="P:pyrimidine nucleobase metabolic process"/>
    <property type="evidence" value="ECO:0007669"/>
    <property type="project" value="InterPro"/>
</dbReference>
<dbReference type="InterPro" id="IPR000053">
    <property type="entry name" value="Thymidine/pyrmidine_PPase"/>
</dbReference>
<dbReference type="InterPro" id="IPR018090">
    <property type="entry name" value="Pyrmidine_PPas_bac/euk"/>
</dbReference>
<dbReference type="GO" id="GO:0009032">
    <property type="term" value="F:thymidine phosphorylase activity"/>
    <property type="evidence" value="ECO:0007669"/>
    <property type="project" value="UniProtKB-UniRule"/>
</dbReference>
<comment type="similarity">
    <text evidence="1 7">Belongs to the thymidine/pyrimidine-nucleoside phosphorylase family.</text>
</comment>
<evidence type="ECO:0000256" key="2">
    <source>
        <dbReference type="ARBA" id="ARBA00011738"/>
    </source>
</evidence>
<evidence type="ECO:0000256" key="5">
    <source>
        <dbReference type="ARBA" id="ARBA00022679"/>
    </source>
</evidence>
<keyword evidence="10" id="KW-1185">Reference proteome</keyword>
<dbReference type="PROSITE" id="PS00647">
    <property type="entry name" value="THYMID_PHOSPHORYLASE"/>
    <property type="match status" value="1"/>
</dbReference>
<dbReference type="GO" id="GO:0046104">
    <property type="term" value="P:thymidine metabolic process"/>
    <property type="evidence" value="ECO:0007669"/>
    <property type="project" value="UniProtKB-UniRule"/>
</dbReference>
<proteinExistence type="inferred from homology"/>
<dbReference type="PIRSF" id="PIRSF000478">
    <property type="entry name" value="TP_PyNP"/>
    <property type="match status" value="1"/>
</dbReference>
<dbReference type="NCBIfam" id="NF004490">
    <property type="entry name" value="PRK05820.1"/>
    <property type="match status" value="1"/>
</dbReference>
<dbReference type="GO" id="GO:0005829">
    <property type="term" value="C:cytosol"/>
    <property type="evidence" value="ECO:0007669"/>
    <property type="project" value="TreeGrafter"/>
</dbReference>
<dbReference type="SUPFAM" id="SSF47648">
    <property type="entry name" value="Nucleoside phosphorylase/phosphoribosyltransferase N-terminal domain"/>
    <property type="match status" value="1"/>
</dbReference>
<dbReference type="GO" id="GO:0004645">
    <property type="term" value="F:1,4-alpha-oligoglucan phosphorylase activity"/>
    <property type="evidence" value="ECO:0007669"/>
    <property type="project" value="InterPro"/>
</dbReference>
<dbReference type="EMBL" id="JACHXA010000005">
    <property type="protein sequence ID" value="MBB3065810.1"/>
    <property type="molecule type" value="Genomic_DNA"/>
</dbReference>
<dbReference type="InterPro" id="IPR017872">
    <property type="entry name" value="Pyrmidine_PPase_CS"/>
</dbReference>
<dbReference type="Gene3D" id="3.90.1170.30">
    <property type="entry name" value="Pyrimidine nucleoside phosphorylase-like, C-terminal domain"/>
    <property type="match status" value="1"/>
</dbReference>
<gene>
    <name evidence="7" type="primary">deoA</name>
    <name evidence="9" type="ORF">FHR98_002106</name>
</gene>
<keyword evidence="4 7" id="KW-0328">Glycosyltransferase</keyword>
<dbReference type="FunFam" id="3.40.1030.10:FF:000003">
    <property type="entry name" value="Pyrimidine-nucleoside phosphorylase"/>
    <property type="match status" value="1"/>
</dbReference>
<dbReference type="InterPro" id="IPR036320">
    <property type="entry name" value="Glycosyl_Trfase_fam3_N_dom_sf"/>
</dbReference>
<dbReference type="SUPFAM" id="SSF52418">
    <property type="entry name" value="Nucleoside phosphorylase/phosphoribosyltransferase catalytic domain"/>
    <property type="match status" value="1"/>
</dbReference>
<dbReference type="SMART" id="SM00941">
    <property type="entry name" value="PYNP_C"/>
    <property type="match status" value="1"/>
</dbReference>
<dbReference type="HAMAP" id="MF_01628">
    <property type="entry name" value="Thymid_phosp"/>
    <property type="match status" value="1"/>
</dbReference>
<evidence type="ECO:0000256" key="7">
    <source>
        <dbReference type="HAMAP-Rule" id="MF_01628"/>
    </source>
</evidence>
<evidence type="ECO:0000313" key="9">
    <source>
        <dbReference type="EMBL" id="MBB3065810.1"/>
    </source>
</evidence>
<organism evidence="9 10">
    <name type="scientific">Limibacillus halophilus</name>
    <dbReference type="NCBI Taxonomy" id="1579333"/>
    <lineage>
        <taxon>Bacteria</taxon>
        <taxon>Pseudomonadati</taxon>
        <taxon>Pseudomonadota</taxon>
        <taxon>Alphaproteobacteria</taxon>
        <taxon>Rhodospirillales</taxon>
        <taxon>Rhodovibrionaceae</taxon>
        <taxon>Limibacillus</taxon>
    </lineage>
</organism>
<comment type="pathway">
    <text evidence="7">Pyrimidine metabolism; dTMP biosynthesis via salvage pathway; dTMP from thymine: step 1/2.</text>
</comment>
<dbReference type="SUPFAM" id="SSF54680">
    <property type="entry name" value="Pyrimidine nucleoside phosphorylase C-terminal domain"/>
    <property type="match status" value="1"/>
</dbReference>
<dbReference type="EC" id="2.4.2.4" evidence="3 7"/>
<dbReference type="InterPro" id="IPR036566">
    <property type="entry name" value="PYNP-like_C_sf"/>
</dbReference>
<dbReference type="Gene3D" id="3.40.1030.10">
    <property type="entry name" value="Nucleoside phosphorylase/phosphoribosyltransferase catalytic domain"/>
    <property type="match status" value="1"/>
</dbReference>